<protein>
    <submittedName>
        <fullName evidence="1">Uncharacterized protein</fullName>
    </submittedName>
</protein>
<dbReference type="EMBL" id="CP069035">
    <property type="protein sequence ID" value="QRD01875.1"/>
    <property type="molecule type" value="Genomic_DNA"/>
</dbReference>
<evidence type="ECO:0000313" key="1">
    <source>
        <dbReference type="EMBL" id="QRD01875.1"/>
    </source>
</evidence>
<keyword evidence="2" id="KW-1185">Reference proteome</keyword>
<accession>A0A7U2FAU2</accession>
<evidence type="ECO:0000313" key="2">
    <source>
        <dbReference type="Proteomes" id="UP000663193"/>
    </source>
</evidence>
<dbReference type="AlphaFoldDB" id="A0A7U2FAU2"/>
<gene>
    <name evidence="1" type="ORF">JI435_417290</name>
</gene>
<dbReference type="VEuPathDB" id="FungiDB:JI435_417290"/>
<organism evidence="1 2">
    <name type="scientific">Phaeosphaeria nodorum (strain SN15 / ATCC MYA-4574 / FGSC 10173)</name>
    <name type="common">Glume blotch fungus</name>
    <name type="synonym">Parastagonospora nodorum</name>
    <dbReference type="NCBI Taxonomy" id="321614"/>
    <lineage>
        <taxon>Eukaryota</taxon>
        <taxon>Fungi</taxon>
        <taxon>Dikarya</taxon>
        <taxon>Ascomycota</taxon>
        <taxon>Pezizomycotina</taxon>
        <taxon>Dothideomycetes</taxon>
        <taxon>Pleosporomycetidae</taxon>
        <taxon>Pleosporales</taxon>
        <taxon>Pleosporineae</taxon>
        <taxon>Phaeosphaeriaceae</taxon>
        <taxon>Parastagonospora</taxon>
    </lineage>
</organism>
<name>A0A7U2FAU2_PHANO</name>
<reference evidence="2" key="1">
    <citation type="journal article" date="2021" name="BMC Genomics">
        <title>Chromosome-level genome assembly and manually-curated proteome of model necrotroph Parastagonospora nodorum Sn15 reveals a genome-wide trove of candidate effector homologs, and redundancy of virulence-related functions within an accessory chromosome.</title>
        <authorList>
            <person name="Bertazzoni S."/>
            <person name="Jones D.A.B."/>
            <person name="Phan H.T."/>
            <person name="Tan K.-C."/>
            <person name="Hane J.K."/>
        </authorList>
    </citation>
    <scope>NUCLEOTIDE SEQUENCE [LARGE SCALE GENOMIC DNA]</scope>
    <source>
        <strain evidence="2">SN15 / ATCC MYA-4574 / FGSC 10173)</strain>
    </source>
</reference>
<sequence>MNNTTADEEVAADIALATRHLDARVRLRLPFRGPESSHSQRLSFR</sequence>
<proteinExistence type="predicted"/>
<dbReference type="Proteomes" id="UP000663193">
    <property type="component" value="Chromosome 13"/>
</dbReference>